<comment type="catalytic activity">
    <reaction evidence="1">
        <text>ATP + protein L-histidine = ADP + protein N-phospho-L-histidine.</text>
        <dbReference type="EC" id="2.7.13.3"/>
    </reaction>
</comment>
<reference evidence="8" key="1">
    <citation type="submission" date="2020-10" db="EMBL/GenBank/DDBJ databases">
        <authorList>
            <person name="Castelo-Branco R."/>
            <person name="Eusebio N."/>
            <person name="Adriana R."/>
            <person name="Vieira A."/>
            <person name="Brugerolle De Fraissinette N."/>
            <person name="Rezende De Castro R."/>
            <person name="Schneider M.P."/>
            <person name="Vasconcelos V."/>
            <person name="Leao P.N."/>
        </authorList>
    </citation>
    <scope>NUCLEOTIDE SEQUENCE</scope>
    <source>
        <strain evidence="8">LEGE 11467</strain>
    </source>
</reference>
<keyword evidence="9" id="KW-1185">Reference proteome</keyword>
<dbReference type="InterPro" id="IPR005467">
    <property type="entry name" value="His_kinase_dom"/>
</dbReference>
<evidence type="ECO:0000256" key="2">
    <source>
        <dbReference type="ARBA" id="ARBA00012438"/>
    </source>
</evidence>
<dbReference type="AlphaFoldDB" id="A0A928W1Q6"/>
<evidence type="ECO:0000313" key="8">
    <source>
        <dbReference type="EMBL" id="MBE9041640.1"/>
    </source>
</evidence>
<evidence type="ECO:0000313" key="9">
    <source>
        <dbReference type="Proteomes" id="UP000621799"/>
    </source>
</evidence>
<organism evidence="8 9">
    <name type="scientific">Zarconia navalis LEGE 11467</name>
    <dbReference type="NCBI Taxonomy" id="1828826"/>
    <lineage>
        <taxon>Bacteria</taxon>
        <taxon>Bacillati</taxon>
        <taxon>Cyanobacteriota</taxon>
        <taxon>Cyanophyceae</taxon>
        <taxon>Oscillatoriophycideae</taxon>
        <taxon>Oscillatoriales</taxon>
        <taxon>Oscillatoriales incertae sedis</taxon>
        <taxon>Zarconia</taxon>
        <taxon>Zarconia navalis</taxon>
    </lineage>
</organism>
<keyword evidence="3" id="KW-0597">Phosphoprotein</keyword>
<proteinExistence type="predicted"/>
<dbReference type="SMART" id="SM00387">
    <property type="entry name" value="HATPase_c"/>
    <property type="match status" value="1"/>
</dbReference>
<dbReference type="EMBL" id="JADEXN010000225">
    <property type="protein sequence ID" value="MBE9041640.1"/>
    <property type="molecule type" value="Genomic_DNA"/>
</dbReference>
<dbReference type="InterPro" id="IPR003661">
    <property type="entry name" value="HisK_dim/P_dom"/>
</dbReference>
<dbReference type="CDD" id="cd00082">
    <property type="entry name" value="HisKA"/>
    <property type="match status" value="1"/>
</dbReference>
<dbReference type="PRINTS" id="PR00344">
    <property type="entry name" value="BCTRLSENSOR"/>
</dbReference>
<evidence type="ECO:0000256" key="5">
    <source>
        <dbReference type="ARBA" id="ARBA00022777"/>
    </source>
</evidence>
<dbReference type="InterPro" id="IPR050736">
    <property type="entry name" value="Sensor_HK_Regulatory"/>
</dbReference>
<dbReference type="Pfam" id="PF00512">
    <property type="entry name" value="HisKA"/>
    <property type="match status" value="1"/>
</dbReference>
<dbReference type="InterPro" id="IPR003594">
    <property type="entry name" value="HATPase_dom"/>
</dbReference>
<dbReference type="SUPFAM" id="SSF47384">
    <property type="entry name" value="Homodimeric domain of signal transducing histidine kinase"/>
    <property type="match status" value="1"/>
</dbReference>
<evidence type="ECO:0000256" key="3">
    <source>
        <dbReference type="ARBA" id="ARBA00022553"/>
    </source>
</evidence>
<protein>
    <recommendedName>
        <fullName evidence="2">histidine kinase</fullName>
        <ecNumber evidence="2">2.7.13.3</ecNumber>
    </recommendedName>
</protein>
<keyword evidence="5 8" id="KW-0418">Kinase</keyword>
<keyword evidence="4" id="KW-0808">Transferase</keyword>
<feature type="non-terminal residue" evidence="8">
    <location>
        <position position="445"/>
    </location>
</feature>
<gene>
    <name evidence="8" type="ORF">IQ235_12700</name>
</gene>
<dbReference type="EC" id="2.7.13.3" evidence="2"/>
<evidence type="ECO:0000256" key="4">
    <source>
        <dbReference type="ARBA" id="ARBA00022679"/>
    </source>
</evidence>
<evidence type="ECO:0000256" key="1">
    <source>
        <dbReference type="ARBA" id="ARBA00000085"/>
    </source>
</evidence>
<dbReference type="Proteomes" id="UP000621799">
    <property type="component" value="Unassembled WGS sequence"/>
</dbReference>
<dbReference type="PROSITE" id="PS50109">
    <property type="entry name" value="HIS_KIN"/>
    <property type="match status" value="1"/>
</dbReference>
<comment type="caution">
    <text evidence="8">The sequence shown here is derived from an EMBL/GenBank/DDBJ whole genome shotgun (WGS) entry which is preliminary data.</text>
</comment>
<dbReference type="Gene3D" id="3.30.565.10">
    <property type="entry name" value="Histidine kinase-like ATPase, C-terminal domain"/>
    <property type="match status" value="1"/>
</dbReference>
<dbReference type="Gene3D" id="1.10.287.130">
    <property type="match status" value="1"/>
</dbReference>
<keyword evidence="6" id="KW-0902">Two-component regulatory system</keyword>
<dbReference type="InterPro" id="IPR036890">
    <property type="entry name" value="HATPase_C_sf"/>
</dbReference>
<sequence length="445" mass="49553">MFTPTSSEFMALCREQVCFLTRGLGAASSVVYLSDRPFDGEAGKFVPVAIEPETGTHWSEHREAIELPQGKHHSLEAALLLPASLDRALSTDDFDRPDEERRVWLEGYQIVRPLTHEEAILGFLVTRRQDRPWIDREREQIEGVARTLALACILDRRAQWWKDSYGQQQQLHDRQRDLFDNLLHQLRNPLSALKIFGKLLLKRLKPGDTSQNFVQNILRESEHIQELLQQFDRVMDESPAGRLLPGEVREIATVVTPAEEPISLPAAGDRVESIALASILEPAIASARAIADDRQLQLYDRVPLDLPLVRANPLALREVVDNLIDNALKYTPAGGCICIEAGMEAGTEDAPFSTRSLLLAISDTGLGIPPEDLEHLFERRYRGVQAQGDIPGTGLGLAIVQNSLTQMGGSIEVFSPPRHPWPNPNFPASLSRGTTFVVRLPVSQA</sequence>
<dbReference type="PANTHER" id="PTHR43711">
    <property type="entry name" value="TWO-COMPONENT HISTIDINE KINASE"/>
    <property type="match status" value="1"/>
</dbReference>
<evidence type="ECO:0000259" key="7">
    <source>
        <dbReference type="PROSITE" id="PS50109"/>
    </source>
</evidence>
<feature type="domain" description="Histidine kinase" evidence="7">
    <location>
        <begin position="181"/>
        <end position="444"/>
    </location>
</feature>
<dbReference type="SMART" id="SM00388">
    <property type="entry name" value="HisKA"/>
    <property type="match status" value="1"/>
</dbReference>
<accession>A0A928W1Q6</accession>
<dbReference type="CDD" id="cd00075">
    <property type="entry name" value="HATPase"/>
    <property type="match status" value="1"/>
</dbReference>
<dbReference type="InterPro" id="IPR004358">
    <property type="entry name" value="Sig_transdc_His_kin-like_C"/>
</dbReference>
<dbReference type="SUPFAM" id="SSF55874">
    <property type="entry name" value="ATPase domain of HSP90 chaperone/DNA topoisomerase II/histidine kinase"/>
    <property type="match status" value="1"/>
</dbReference>
<evidence type="ECO:0000256" key="6">
    <source>
        <dbReference type="ARBA" id="ARBA00023012"/>
    </source>
</evidence>
<name>A0A928W1Q6_9CYAN</name>
<dbReference type="PANTHER" id="PTHR43711:SF26">
    <property type="entry name" value="SENSOR HISTIDINE KINASE RCSC"/>
    <property type="match status" value="1"/>
</dbReference>
<dbReference type="Pfam" id="PF02518">
    <property type="entry name" value="HATPase_c"/>
    <property type="match status" value="1"/>
</dbReference>
<dbReference type="InterPro" id="IPR036097">
    <property type="entry name" value="HisK_dim/P_sf"/>
</dbReference>
<dbReference type="GO" id="GO:0000155">
    <property type="term" value="F:phosphorelay sensor kinase activity"/>
    <property type="evidence" value="ECO:0007669"/>
    <property type="project" value="InterPro"/>
</dbReference>